<dbReference type="PATRIC" id="fig|1029756.8.peg.995"/>
<keyword evidence="2" id="KW-1185">Reference proteome</keyword>
<reference evidence="1 2" key="1">
    <citation type="journal article" date="2014" name="Genome Announc.">
        <title>Complete Genome Sequence of Hyphomicrobium nitrativorans Strain NL23, a Denitrifying Bacterium Isolated from Biofilm of a Methanol-Fed Denitrification System Treating Seawater at the Montreal Biodome.</title>
        <authorList>
            <person name="Martineau C."/>
            <person name="Villeneuve C."/>
            <person name="Mauffrey F."/>
            <person name="Villemur R."/>
        </authorList>
    </citation>
    <scope>NUCLEOTIDE SEQUENCE [LARGE SCALE GENOMIC DNA]</scope>
    <source>
        <strain evidence="1">NL23</strain>
    </source>
</reference>
<sequence>MESFRPHLKDRLRRAFREGSEQELMRRARTPDQITRIREIGERSATRINRAQHLFRELYEARIGRETKRLMNERAALKRELKLSGIRSDAFDGVSLRHAAERAARQRQEQLVARIRQASDQQKRAVVGLPDRRNGNVREPLRAVFERTRQRS</sequence>
<proteinExistence type="predicted"/>
<dbReference type="HOGENOM" id="CLU_1719868_0_0_5"/>
<dbReference type="STRING" id="1029756.W911_04740"/>
<gene>
    <name evidence="1" type="ORF">W911_04740</name>
</gene>
<dbReference type="KEGG" id="hni:W911_04740"/>
<organism evidence="1 2">
    <name type="scientific">Hyphomicrobium nitrativorans NL23</name>
    <dbReference type="NCBI Taxonomy" id="1029756"/>
    <lineage>
        <taxon>Bacteria</taxon>
        <taxon>Pseudomonadati</taxon>
        <taxon>Pseudomonadota</taxon>
        <taxon>Alphaproteobacteria</taxon>
        <taxon>Hyphomicrobiales</taxon>
        <taxon>Hyphomicrobiaceae</taxon>
        <taxon>Hyphomicrobium</taxon>
    </lineage>
</organism>
<evidence type="ECO:0000313" key="1">
    <source>
        <dbReference type="EMBL" id="AHB49966.1"/>
    </source>
</evidence>
<dbReference type="Proteomes" id="UP000018542">
    <property type="component" value="Chromosome"/>
</dbReference>
<dbReference type="RefSeq" id="WP_023786355.1">
    <property type="nucleotide sequence ID" value="NC_022997.1"/>
</dbReference>
<evidence type="ECO:0000313" key="2">
    <source>
        <dbReference type="Proteomes" id="UP000018542"/>
    </source>
</evidence>
<accession>V5SGH3</accession>
<dbReference type="AlphaFoldDB" id="V5SGH3"/>
<protein>
    <submittedName>
        <fullName evidence="1">Uncharacterized protein</fullName>
    </submittedName>
</protein>
<name>V5SGH3_9HYPH</name>
<dbReference type="EMBL" id="CP006912">
    <property type="protein sequence ID" value="AHB49966.1"/>
    <property type="molecule type" value="Genomic_DNA"/>
</dbReference>